<reference evidence="1" key="1">
    <citation type="submission" date="2020-11" db="EMBL/GenBank/DDBJ databases">
        <authorList>
            <person name="Tran Van P."/>
        </authorList>
    </citation>
    <scope>NUCLEOTIDE SEQUENCE</scope>
</reference>
<accession>A0A7R8VXH7</accession>
<evidence type="ECO:0000313" key="1">
    <source>
        <dbReference type="EMBL" id="CAD7204655.1"/>
    </source>
</evidence>
<protein>
    <recommendedName>
        <fullName evidence="2">Flightin</fullName>
    </recommendedName>
</protein>
<dbReference type="EMBL" id="OA572842">
    <property type="protein sequence ID" value="CAD7204655.1"/>
    <property type="molecule type" value="Genomic_DNA"/>
</dbReference>
<proteinExistence type="predicted"/>
<dbReference type="AlphaFoldDB" id="A0A7R8VXH7"/>
<sequence length="217" mass="25679">MSTKEAKEPVRELYRPSSCRMLAKTVPTFAAICCHLVSTMNLPAVNLGFLDRSRFLFIQILTGLSLTPLQSRCLTVKFWRHRGSNPGLLDPIEMSEEAVEVLSTPQAVKSKDPNQPLTYRYWTRPTHLQYKYLYNYRYNYYDDVIDYLDKRSKGLTREIPRPQTWAERALRSFSSRSETFGDRHKDWELLNTIRASNNYYHYHSRDYITKRYPALLY</sequence>
<evidence type="ECO:0008006" key="2">
    <source>
        <dbReference type="Google" id="ProtNLM"/>
    </source>
</evidence>
<organism evidence="1">
    <name type="scientific">Timema douglasi</name>
    <name type="common">Walking stick</name>
    <dbReference type="NCBI Taxonomy" id="61478"/>
    <lineage>
        <taxon>Eukaryota</taxon>
        <taxon>Metazoa</taxon>
        <taxon>Ecdysozoa</taxon>
        <taxon>Arthropoda</taxon>
        <taxon>Hexapoda</taxon>
        <taxon>Insecta</taxon>
        <taxon>Pterygota</taxon>
        <taxon>Neoptera</taxon>
        <taxon>Polyneoptera</taxon>
        <taxon>Phasmatodea</taxon>
        <taxon>Timematodea</taxon>
        <taxon>Timematoidea</taxon>
        <taxon>Timematidae</taxon>
        <taxon>Timema</taxon>
    </lineage>
</organism>
<name>A0A7R8VXH7_TIMDO</name>
<gene>
    <name evidence="1" type="ORF">TDIB3V08_LOCUS10812</name>
</gene>